<comment type="caution">
    <text evidence="2">The sequence shown here is derived from an EMBL/GenBank/DDBJ whole genome shotgun (WGS) entry which is preliminary data.</text>
</comment>
<reference evidence="2" key="1">
    <citation type="journal article" date="2022" name="Int. J. Mol. Sci.">
        <title>Draft Genome of Tanacetum Coccineum: Genomic Comparison of Closely Related Tanacetum-Family Plants.</title>
        <authorList>
            <person name="Yamashiro T."/>
            <person name="Shiraishi A."/>
            <person name="Nakayama K."/>
            <person name="Satake H."/>
        </authorList>
    </citation>
    <scope>NUCLEOTIDE SEQUENCE</scope>
</reference>
<evidence type="ECO:0000256" key="1">
    <source>
        <dbReference type="SAM" id="Coils"/>
    </source>
</evidence>
<reference evidence="2" key="2">
    <citation type="submission" date="2022-01" db="EMBL/GenBank/DDBJ databases">
        <authorList>
            <person name="Yamashiro T."/>
            <person name="Shiraishi A."/>
            <person name="Satake H."/>
            <person name="Nakayama K."/>
        </authorList>
    </citation>
    <scope>NUCLEOTIDE SEQUENCE</scope>
</reference>
<keyword evidence="1" id="KW-0175">Coiled coil</keyword>
<dbReference type="CDD" id="cd09272">
    <property type="entry name" value="RNase_HI_RT_Ty1"/>
    <property type="match status" value="1"/>
</dbReference>
<accession>A0ABQ5ELY9</accession>
<feature type="coiled-coil region" evidence="1">
    <location>
        <begin position="298"/>
        <end position="325"/>
    </location>
</feature>
<organism evidence="2 3">
    <name type="scientific">Tanacetum coccineum</name>
    <dbReference type="NCBI Taxonomy" id="301880"/>
    <lineage>
        <taxon>Eukaryota</taxon>
        <taxon>Viridiplantae</taxon>
        <taxon>Streptophyta</taxon>
        <taxon>Embryophyta</taxon>
        <taxon>Tracheophyta</taxon>
        <taxon>Spermatophyta</taxon>
        <taxon>Magnoliopsida</taxon>
        <taxon>eudicotyledons</taxon>
        <taxon>Gunneridae</taxon>
        <taxon>Pentapetalae</taxon>
        <taxon>asterids</taxon>
        <taxon>campanulids</taxon>
        <taxon>Asterales</taxon>
        <taxon>Asteraceae</taxon>
        <taxon>Asteroideae</taxon>
        <taxon>Anthemideae</taxon>
        <taxon>Anthemidinae</taxon>
        <taxon>Tanacetum</taxon>
    </lineage>
</organism>
<name>A0ABQ5ELY9_9ASTR</name>
<protein>
    <submittedName>
        <fullName evidence="2">Uncharacterized protein</fullName>
    </submittedName>
</protein>
<keyword evidence="3" id="KW-1185">Reference proteome</keyword>
<proteinExistence type="predicted"/>
<sequence length="901" mass="99136">MLDHRLHLFTQDDTFMPEPIQTKPTFTQTAFYNPAVHSQHSHLHKPTDGPAKGNNIEIWAMKMEYWIRMLIIIFWRIVQKGIGPKRLGKSANGNTIVHPPFLLDEQLLYKGKIIRQIGGMEDRRSLKEDVLKQQSLELDVRIGHSYGVKVAAAPTHSAFIGTACSGSKPTYSDQQRIVPSVSQTSGRSDNTVDIRLGTLLLRSQKVKEGRTRSFGLRSFMGELVKIMPSRKTTGAVEKVYGMMAGLHADSADASDAAAKFAMMGISIRVVLRIPRKHDLYTFHISDLQPEQKILHQNRSRIIDAIEDYAEELAKLQRQEYEAKDAAARYGYLFSQATAEILCQAEAEIRDQGVSAVKDPAGIDSAVKDPAGVDSNVKICGVDSVMVYLWQSFVIKPSAVSSSVSADFHPVYADESTLSGQQLGSSETIHDFPSPQIPCVEVELPVLPNDCDTIHPLVSASLGDSCVLCYVKKRAQKSTFGESAFIGYIQDQQRIQSYDQSIVDLLDFLSQSEATVLNQQYGWKTVHSCGANHAIGSKMDFEEQAGIARGIVVRNIKARLVHRDTTQEDGIDSMSWTLRVPFSMEKLKKKCMSLSLKDLKILTSQSMYTEWFIMLCRISSSTSAGMQDCLLFVKTYYEEFVHVPDINDSDYAGSHGDRKSLQVDVNFWAGRLISGSAKRDIVATSSTEAEYVAAASCSAQVLWIQNQLLDYGWSSVGVYYGSAGSYLYVDDGFCLVVLDSAGSYLFLLDAGSGLCCTMGSACYLFMLDSLFLLVDMALMLGEAIPLSPPMLAIAAAGDAADEPNAAANEAAGSTAEGIPCTSSPPPWPSVPVPRPPTPPAQTLRFEEPFSVWLDGKIRLIGNCVGNVSKKNNGGCTFDPCIPRRDVDIQDEVDLGRIITLWH</sequence>
<evidence type="ECO:0000313" key="3">
    <source>
        <dbReference type="Proteomes" id="UP001151760"/>
    </source>
</evidence>
<evidence type="ECO:0000313" key="2">
    <source>
        <dbReference type="EMBL" id="GJT51933.1"/>
    </source>
</evidence>
<dbReference type="EMBL" id="BQNB010016449">
    <property type="protein sequence ID" value="GJT51933.1"/>
    <property type="molecule type" value="Genomic_DNA"/>
</dbReference>
<gene>
    <name evidence="2" type="ORF">Tco_0978090</name>
</gene>
<dbReference type="Proteomes" id="UP001151760">
    <property type="component" value="Unassembled WGS sequence"/>
</dbReference>